<comment type="subcellular location">
    <subcellularLocation>
        <location evidence="1">Nucleus</location>
    </subcellularLocation>
</comment>
<dbReference type="SUPFAM" id="SSF53300">
    <property type="entry name" value="vWA-like"/>
    <property type="match status" value="1"/>
</dbReference>
<dbReference type="PANTHER" id="PTHR12604:SF4">
    <property type="entry name" value="X-RAY REPAIR CROSS-COMPLEMENTING PROTEIN 5"/>
    <property type="match status" value="1"/>
</dbReference>
<dbReference type="Pfam" id="PF02735">
    <property type="entry name" value="Ku"/>
    <property type="match status" value="1"/>
</dbReference>
<dbReference type="GO" id="GO:0003690">
    <property type="term" value="F:double-stranded DNA binding"/>
    <property type="evidence" value="ECO:0007669"/>
    <property type="project" value="TreeGrafter"/>
</dbReference>
<evidence type="ECO:0000313" key="13">
    <source>
        <dbReference type="EMBL" id="CAD9327191.1"/>
    </source>
</evidence>
<name>A0A7S1Z3F1_9STRA</name>
<keyword evidence="6" id="KW-0067">ATP-binding</keyword>
<keyword evidence="2" id="KW-0547">Nucleotide-binding</keyword>
<dbReference type="GO" id="GO:0006303">
    <property type="term" value="P:double-strand break repair via nonhomologous end joining"/>
    <property type="evidence" value="ECO:0007669"/>
    <property type="project" value="InterPro"/>
</dbReference>
<dbReference type="SUPFAM" id="SSF100939">
    <property type="entry name" value="SPOC domain-like"/>
    <property type="match status" value="1"/>
</dbReference>
<keyword evidence="7" id="KW-0238">DNA-binding</keyword>
<dbReference type="GO" id="GO:0000723">
    <property type="term" value="P:telomere maintenance"/>
    <property type="evidence" value="ECO:0007669"/>
    <property type="project" value="TreeGrafter"/>
</dbReference>
<dbReference type="InterPro" id="IPR036465">
    <property type="entry name" value="vWFA_dom_sf"/>
</dbReference>
<dbReference type="GO" id="GO:0006310">
    <property type="term" value="P:DNA recombination"/>
    <property type="evidence" value="ECO:0007669"/>
    <property type="project" value="UniProtKB-KW"/>
</dbReference>
<feature type="region of interest" description="Disordered" evidence="11">
    <location>
        <begin position="620"/>
        <end position="646"/>
    </location>
</feature>
<dbReference type="GO" id="GO:0043564">
    <property type="term" value="C:Ku70:Ku80 complex"/>
    <property type="evidence" value="ECO:0007669"/>
    <property type="project" value="TreeGrafter"/>
</dbReference>
<dbReference type="GO" id="GO:0042162">
    <property type="term" value="F:telomeric DNA binding"/>
    <property type="evidence" value="ECO:0007669"/>
    <property type="project" value="TreeGrafter"/>
</dbReference>
<evidence type="ECO:0000256" key="1">
    <source>
        <dbReference type="ARBA" id="ARBA00004123"/>
    </source>
</evidence>
<dbReference type="Gene3D" id="2.40.290.10">
    <property type="match status" value="1"/>
</dbReference>
<dbReference type="SMART" id="SM00559">
    <property type="entry name" value="Ku78"/>
    <property type="match status" value="1"/>
</dbReference>
<dbReference type="GO" id="GO:0005524">
    <property type="term" value="F:ATP binding"/>
    <property type="evidence" value="ECO:0007669"/>
    <property type="project" value="UniProtKB-KW"/>
</dbReference>
<evidence type="ECO:0000256" key="7">
    <source>
        <dbReference type="ARBA" id="ARBA00023125"/>
    </source>
</evidence>
<dbReference type="GO" id="GO:0016787">
    <property type="term" value="F:hydrolase activity"/>
    <property type="evidence" value="ECO:0007669"/>
    <property type="project" value="UniProtKB-KW"/>
</dbReference>
<keyword evidence="5" id="KW-0347">Helicase</keyword>
<evidence type="ECO:0000256" key="4">
    <source>
        <dbReference type="ARBA" id="ARBA00022801"/>
    </source>
</evidence>
<reference evidence="13" key="1">
    <citation type="submission" date="2021-01" db="EMBL/GenBank/DDBJ databases">
        <authorList>
            <person name="Corre E."/>
            <person name="Pelletier E."/>
            <person name="Niang G."/>
            <person name="Scheremetjew M."/>
            <person name="Finn R."/>
            <person name="Kale V."/>
            <person name="Holt S."/>
            <person name="Cochrane G."/>
            <person name="Meng A."/>
            <person name="Brown T."/>
            <person name="Cohen L."/>
        </authorList>
    </citation>
    <scope>NUCLEOTIDE SEQUENCE</scope>
    <source>
        <strain evidence="13">Pop2</strain>
    </source>
</reference>
<feature type="region of interest" description="Disordered" evidence="11">
    <location>
        <begin position="676"/>
        <end position="699"/>
    </location>
</feature>
<sequence>MSGAATKEAVMFILDSNASMNTPYSCSSSSSTSLGNASIPEDNTRLSCSKSAMTTMICDLMLQSKSNEAGVVVLKTKETRHHLYDNQQVVPFPNIVELSENGLSKPTINLLRHIQKVHSVDDVTTSSSLRGDFCDGIIVAADALYKRTNNKRYKRKIVLFTDAAHRVDIDAEQMLIVVESLRKLDCTLIVIGLDFSYSAEFDAPAMVKEDAEKDDCMEDDTKQEKVDIDIGCIDDDNKCAYEKYRILKKKDSDHAAKNSDDDDSSKLIRINKNKEHLAQYIKSENEKLLISLARLTGGSVIAASTMYQILQAISSKKRIPKSMRRKMEFIIAPGLSINARFSLLISKASLPSLKKEYVMVNPDGTNKVDGLGEIMTSALSMSVTHWDADDENVEVRLDQQTKAFKYGSDLVPIGGFDLEGLKMRSNVSLSILGYVNASVIMRSILIGPTYAVYGDISNKRACVAISALSQGLLKSKKVAICRFVKSKDADPLIGALFPLVITRSSARDKSEEKPARKASLNSPLPNKLFFVQLPFAEDVQKISIPVKNESNGNDDKHKQRQEARVCDELIDSLMLPKDGLFGGTIPNPTIRSFHKTVINRAVEPRSGIIFARSFCNRTSSSRERREGNSVGGNDIDGNLLGDTLTEDDQMSTPEHILQHAAEKIKTFRQTFPLNKVAHEDSTGRRNSVRSRRNRRFWSD</sequence>
<proteinExistence type="predicted"/>
<dbReference type="EMBL" id="HBGN01014910">
    <property type="protein sequence ID" value="CAD9327191.1"/>
    <property type="molecule type" value="Transcribed_RNA"/>
</dbReference>
<protein>
    <recommendedName>
        <fullName evidence="12">VWFA domain-containing protein</fullName>
    </recommendedName>
</protein>
<evidence type="ECO:0000259" key="12">
    <source>
        <dbReference type="PROSITE" id="PS50234"/>
    </source>
</evidence>
<dbReference type="InterPro" id="IPR016194">
    <property type="entry name" value="SPOC-like_C_dom_sf"/>
</dbReference>
<keyword evidence="10" id="KW-0539">Nucleus</keyword>
<dbReference type="PANTHER" id="PTHR12604">
    <property type="entry name" value="KU AUTOANTIGEN DNA HELICASE"/>
    <property type="match status" value="1"/>
</dbReference>
<dbReference type="AlphaFoldDB" id="A0A7S1Z3F1"/>
<keyword evidence="4" id="KW-0378">Hydrolase</keyword>
<evidence type="ECO:0000256" key="8">
    <source>
        <dbReference type="ARBA" id="ARBA00023172"/>
    </source>
</evidence>
<evidence type="ECO:0000256" key="2">
    <source>
        <dbReference type="ARBA" id="ARBA00022741"/>
    </source>
</evidence>
<dbReference type="Gene3D" id="3.40.50.410">
    <property type="entry name" value="von Willebrand factor, type A domain"/>
    <property type="match status" value="1"/>
</dbReference>
<evidence type="ECO:0000256" key="9">
    <source>
        <dbReference type="ARBA" id="ARBA00023204"/>
    </source>
</evidence>
<dbReference type="PROSITE" id="PS50234">
    <property type="entry name" value="VWFA"/>
    <property type="match status" value="1"/>
</dbReference>
<evidence type="ECO:0000256" key="3">
    <source>
        <dbReference type="ARBA" id="ARBA00022763"/>
    </source>
</evidence>
<dbReference type="InterPro" id="IPR006164">
    <property type="entry name" value="DNA_bd_Ku70/Ku80"/>
</dbReference>
<feature type="domain" description="VWFA" evidence="12">
    <location>
        <begin position="9"/>
        <end position="193"/>
    </location>
</feature>
<gene>
    <name evidence="13" type="ORF">DBRI1063_LOCUS9556</name>
</gene>
<feature type="compositionally biased region" description="Basic residues" evidence="11">
    <location>
        <begin position="686"/>
        <end position="699"/>
    </location>
</feature>
<keyword evidence="8" id="KW-0233">DNA recombination</keyword>
<evidence type="ECO:0000256" key="5">
    <source>
        <dbReference type="ARBA" id="ARBA00022806"/>
    </source>
</evidence>
<evidence type="ECO:0000256" key="6">
    <source>
        <dbReference type="ARBA" id="ARBA00022840"/>
    </source>
</evidence>
<evidence type="ECO:0000256" key="11">
    <source>
        <dbReference type="SAM" id="MobiDB-lite"/>
    </source>
</evidence>
<feature type="compositionally biased region" description="Low complexity" evidence="11">
    <location>
        <begin position="631"/>
        <end position="643"/>
    </location>
</feature>
<organism evidence="13">
    <name type="scientific">Ditylum brightwellii</name>
    <dbReference type="NCBI Taxonomy" id="49249"/>
    <lineage>
        <taxon>Eukaryota</taxon>
        <taxon>Sar</taxon>
        <taxon>Stramenopiles</taxon>
        <taxon>Ochrophyta</taxon>
        <taxon>Bacillariophyta</taxon>
        <taxon>Mediophyceae</taxon>
        <taxon>Lithodesmiophycidae</taxon>
        <taxon>Lithodesmiales</taxon>
        <taxon>Lithodesmiaceae</taxon>
        <taxon>Ditylum</taxon>
    </lineage>
</organism>
<evidence type="ECO:0000256" key="10">
    <source>
        <dbReference type="ARBA" id="ARBA00023242"/>
    </source>
</evidence>
<dbReference type="GO" id="GO:0004386">
    <property type="term" value="F:helicase activity"/>
    <property type="evidence" value="ECO:0007669"/>
    <property type="project" value="UniProtKB-KW"/>
</dbReference>
<keyword evidence="3" id="KW-0227">DNA damage</keyword>
<keyword evidence="9" id="KW-0234">DNA repair</keyword>
<accession>A0A7S1Z3F1</accession>
<dbReference type="InterPro" id="IPR002035">
    <property type="entry name" value="VWF_A"/>
</dbReference>